<feature type="compositionally biased region" description="Basic and acidic residues" evidence="1">
    <location>
        <begin position="29"/>
        <end position="58"/>
    </location>
</feature>
<feature type="non-terminal residue" evidence="2">
    <location>
        <position position="1"/>
    </location>
</feature>
<sequence>MADLEAEERELVGLPEEEAEEEEEEEPILDEKTRKKLEKERKKREEKERKQREKEEKERKKKGNLPPPVVEEPVEAPQQGEEMEGDHEEDEDSSLGSELFSWSIKDISNGSSPGSDGHTVLSSSFFLPLLPLFSSSSLSEASDTLPLLPLSSLSPSAFCGTLSSFLSLSSSLSSLFSHLTIGRNPAQSTPACSDVLSLWALAVAELCDEINPSVVWEDMEMGREVVKEMWMLQQFYSGFVHRLSSLPLSISSSPEVIDVVTGLIDNWALFEEEMRSVRENMRDAQGRSERDKHLSMLSSSSTTQRDALHDSLAALACTLVHSDTSSLTSTTILIEDAAATVAMGKNVCVEEEERRKESKEVSPGFSVHPFPSTSPAVLSSLISAVVSASASLNEHVDLAKIELVQHTSHVDRVRERAIASGVELTDIKYKALKLEEEQRKNSLKWDRVEEEEMERVKNLASEGEIVIKKKGGARVEPIVRADAYNYGEDSVEETTEREMSATVDSEHTDGKRGRTRFSSRLSSRGVTSGRGGKSLASSQRMSRRFAGHPARSGQTPRSSISHPTIPTHIQQARELTSAPLPPTPSFSTLSSA</sequence>
<protein>
    <submittedName>
        <fullName evidence="2">Uncharacterized protein</fullName>
    </submittedName>
</protein>
<gene>
    <name evidence="2" type="ORF">ADUPG1_011438</name>
</gene>
<comment type="caution">
    <text evidence="2">The sequence shown here is derived from an EMBL/GenBank/DDBJ whole genome shotgun (WGS) entry which is preliminary data.</text>
</comment>
<feature type="compositionally biased region" description="Polar residues" evidence="1">
    <location>
        <begin position="516"/>
        <end position="526"/>
    </location>
</feature>
<dbReference type="EMBL" id="BQXS01012014">
    <property type="protein sequence ID" value="GKT19081.1"/>
    <property type="molecule type" value="Genomic_DNA"/>
</dbReference>
<feature type="region of interest" description="Disordered" evidence="1">
    <location>
        <begin position="1"/>
        <end position="96"/>
    </location>
</feature>
<feature type="compositionally biased region" description="Acidic residues" evidence="1">
    <location>
        <begin position="81"/>
        <end position="93"/>
    </location>
</feature>
<dbReference type="Proteomes" id="UP001057375">
    <property type="component" value="Unassembled WGS sequence"/>
</dbReference>
<feature type="compositionally biased region" description="Acidic residues" evidence="1">
    <location>
        <begin position="15"/>
        <end position="28"/>
    </location>
</feature>
<proteinExistence type="predicted"/>
<evidence type="ECO:0000313" key="2">
    <source>
        <dbReference type="EMBL" id="GKT19081.1"/>
    </source>
</evidence>
<feature type="compositionally biased region" description="Basic and acidic residues" evidence="1">
    <location>
        <begin position="494"/>
        <end position="512"/>
    </location>
</feature>
<evidence type="ECO:0000256" key="1">
    <source>
        <dbReference type="SAM" id="MobiDB-lite"/>
    </source>
</evidence>
<name>A0ABQ5JZY8_9EUKA</name>
<feature type="non-terminal residue" evidence="2">
    <location>
        <position position="592"/>
    </location>
</feature>
<evidence type="ECO:0000313" key="3">
    <source>
        <dbReference type="Proteomes" id="UP001057375"/>
    </source>
</evidence>
<keyword evidence="3" id="KW-1185">Reference proteome</keyword>
<accession>A0ABQ5JZY8</accession>
<feature type="compositionally biased region" description="Polar residues" evidence="1">
    <location>
        <begin position="552"/>
        <end position="574"/>
    </location>
</feature>
<feature type="region of interest" description="Disordered" evidence="1">
    <location>
        <begin position="489"/>
        <end position="592"/>
    </location>
</feature>
<reference evidence="2" key="1">
    <citation type="submission" date="2022-03" db="EMBL/GenBank/DDBJ databases">
        <title>Draft genome sequence of Aduncisulcus paluster, a free-living microaerophilic Fornicata.</title>
        <authorList>
            <person name="Yuyama I."/>
            <person name="Kume K."/>
            <person name="Tamura T."/>
            <person name="Inagaki Y."/>
            <person name="Hashimoto T."/>
        </authorList>
    </citation>
    <scope>NUCLEOTIDE SEQUENCE</scope>
    <source>
        <strain evidence="2">NY0171</strain>
    </source>
</reference>
<organism evidence="2 3">
    <name type="scientific">Aduncisulcus paluster</name>
    <dbReference type="NCBI Taxonomy" id="2918883"/>
    <lineage>
        <taxon>Eukaryota</taxon>
        <taxon>Metamonada</taxon>
        <taxon>Carpediemonas-like organisms</taxon>
        <taxon>Aduncisulcus</taxon>
    </lineage>
</organism>